<keyword evidence="4 7" id="KW-0812">Transmembrane</keyword>
<feature type="transmembrane region" description="Helical" evidence="7">
    <location>
        <begin position="307"/>
        <end position="331"/>
    </location>
</feature>
<sequence>MGAQLARILLQLLSVVVLARLLTPHDYGLLAIALVLVGIGEILRDFGLTSAAVQAPTLTEGQRDNLFWINSALGAALAVVVLLASWPIARLSDQPELLGIVQALSVVFVLNGLATQYRAQLMRALRFTALAVADIVSAAVALGAAVAAALLGAGYWALVLQQLVAALALLALLVRFGRWRPRRYSRRHEIGALLRFGGHLVATNLITYAASQVDTVLVAARFGAAPLGLYNRAYQLVMTPLNQIRSPLTNVALPVFSRAQEDRERFNGFVVAGQLALGYSLGVPLLLMCGMAEPVVAIMLGSQWEAAVPVLQCFAIAGALTTLSFVGYWVYVSRGLSRQLLHYSLVSTAIRVTCIVAGSFFGVVGIAAGFAIAPAIAWPLSIFWLSRLTELPVRELYRGAARILLVSASGALASWAASTAVLPLAGNWLALIAGLGAAALALSALLLLPQLRRDARTLVSFGRLMLRRQR</sequence>
<evidence type="ECO:0000256" key="3">
    <source>
        <dbReference type="ARBA" id="ARBA00022475"/>
    </source>
</evidence>
<dbReference type="Proteomes" id="UP000289260">
    <property type="component" value="Chromosome"/>
</dbReference>
<evidence type="ECO:0000256" key="7">
    <source>
        <dbReference type="SAM" id="Phobius"/>
    </source>
</evidence>
<dbReference type="KEGG" id="ltr:EVS81_09940"/>
<organism evidence="8 9">
    <name type="scientific">Leucobacter triazinivorans</name>
    <dbReference type="NCBI Taxonomy" id="1784719"/>
    <lineage>
        <taxon>Bacteria</taxon>
        <taxon>Bacillati</taxon>
        <taxon>Actinomycetota</taxon>
        <taxon>Actinomycetes</taxon>
        <taxon>Micrococcales</taxon>
        <taxon>Microbacteriaceae</taxon>
        <taxon>Leucobacter</taxon>
    </lineage>
</organism>
<feature type="transmembrane region" description="Helical" evidence="7">
    <location>
        <begin position="155"/>
        <end position="177"/>
    </location>
</feature>
<gene>
    <name evidence="8" type="ORF">EVS81_09940</name>
</gene>
<feature type="transmembrane region" description="Helical" evidence="7">
    <location>
        <begin position="65"/>
        <end position="85"/>
    </location>
</feature>
<dbReference type="GO" id="GO:0005886">
    <property type="term" value="C:plasma membrane"/>
    <property type="evidence" value="ECO:0007669"/>
    <property type="project" value="UniProtKB-SubCell"/>
</dbReference>
<feature type="transmembrane region" description="Helical" evidence="7">
    <location>
        <begin position="97"/>
        <end position="115"/>
    </location>
</feature>
<accession>A0A4P6KIT0</accession>
<evidence type="ECO:0000256" key="5">
    <source>
        <dbReference type="ARBA" id="ARBA00022989"/>
    </source>
</evidence>
<feature type="transmembrane region" description="Helical" evidence="7">
    <location>
        <begin position="400"/>
        <end position="422"/>
    </location>
</feature>
<feature type="transmembrane region" description="Helical" evidence="7">
    <location>
        <begin position="428"/>
        <end position="448"/>
    </location>
</feature>
<comment type="similarity">
    <text evidence="2">Belongs to the polysaccharide synthase family.</text>
</comment>
<evidence type="ECO:0000256" key="4">
    <source>
        <dbReference type="ARBA" id="ARBA00022692"/>
    </source>
</evidence>
<proteinExistence type="inferred from homology"/>
<name>A0A4P6KIT0_9MICO</name>
<feature type="transmembrane region" description="Helical" evidence="7">
    <location>
        <begin position="127"/>
        <end position="149"/>
    </location>
</feature>
<evidence type="ECO:0000313" key="8">
    <source>
        <dbReference type="EMBL" id="QBE50292.1"/>
    </source>
</evidence>
<dbReference type="PANTHER" id="PTHR30250">
    <property type="entry name" value="PST FAMILY PREDICTED COLANIC ACID TRANSPORTER"/>
    <property type="match status" value="1"/>
</dbReference>
<evidence type="ECO:0000256" key="2">
    <source>
        <dbReference type="ARBA" id="ARBA00007430"/>
    </source>
</evidence>
<dbReference type="CDD" id="cd13127">
    <property type="entry name" value="MATE_tuaB_like"/>
    <property type="match status" value="1"/>
</dbReference>
<dbReference type="AlphaFoldDB" id="A0A4P6KIT0"/>
<keyword evidence="6 7" id="KW-0472">Membrane</keyword>
<keyword evidence="3" id="KW-1003">Cell membrane</keyword>
<dbReference type="PANTHER" id="PTHR30250:SF10">
    <property type="entry name" value="LIPOPOLYSACCHARIDE BIOSYNTHESIS PROTEIN WZXC"/>
    <property type="match status" value="1"/>
</dbReference>
<protein>
    <submittedName>
        <fullName evidence="8">Lipopolysaccharide biosynthesis protein</fullName>
    </submittedName>
</protein>
<comment type="subcellular location">
    <subcellularLocation>
        <location evidence="1">Cell membrane</location>
        <topology evidence="1">Multi-pass membrane protein</topology>
    </subcellularLocation>
</comment>
<feature type="transmembrane region" description="Helical" evidence="7">
    <location>
        <begin position="266"/>
        <end position="287"/>
    </location>
</feature>
<feature type="transmembrane region" description="Helical" evidence="7">
    <location>
        <begin position="367"/>
        <end position="388"/>
    </location>
</feature>
<evidence type="ECO:0000313" key="9">
    <source>
        <dbReference type="Proteomes" id="UP000289260"/>
    </source>
</evidence>
<dbReference type="InterPro" id="IPR050833">
    <property type="entry name" value="Poly_Biosynth_Transport"/>
</dbReference>
<feature type="transmembrane region" description="Helical" evidence="7">
    <location>
        <begin position="343"/>
        <end position="361"/>
    </location>
</feature>
<dbReference type="Pfam" id="PF13440">
    <property type="entry name" value="Polysacc_synt_3"/>
    <property type="match status" value="1"/>
</dbReference>
<keyword evidence="5 7" id="KW-1133">Transmembrane helix</keyword>
<keyword evidence="9" id="KW-1185">Reference proteome</keyword>
<evidence type="ECO:0000256" key="6">
    <source>
        <dbReference type="ARBA" id="ARBA00023136"/>
    </source>
</evidence>
<dbReference type="EMBL" id="CP035806">
    <property type="protein sequence ID" value="QBE50292.1"/>
    <property type="molecule type" value="Genomic_DNA"/>
</dbReference>
<reference evidence="8 9" key="1">
    <citation type="submission" date="2019-02" db="EMBL/GenBank/DDBJ databases">
        <authorList>
            <person name="Sun L."/>
            <person name="Pan D."/>
            <person name="Wu X."/>
        </authorList>
    </citation>
    <scope>NUCLEOTIDE SEQUENCE [LARGE SCALE GENOMIC DNA]</scope>
    <source>
        <strain evidence="8 9">JW-1</strain>
    </source>
</reference>
<evidence type="ECO:0000256" key="1">
    <source>
        <dbReference type="ARBA" id="ARBA00004651"/>
    </source>
</evidence>
<dbReference type="OrthoDB" id="9770347at2"/>